<evidence type="ECO:0000259" key="1">
    <source>
        <dbReference type="Pfam" id="PF24725"/>
    </source>
</evidence>
<comment type="caution">
    <text evidence="2">The sequence shown here is derived from an EMBL/GenBank/DDBJ whole genome shotgun (WGS) entry which is preliminary data.</text>
</comment>
<name>A0A7W7CMS8_9ACTN</name>
<proteinExistence type="predicted"/>
<dbReference type="EMBL" id="JACHMF010000001">
    <property type="protein sequence ID" value="MBB4691437.1"/>
    <property type="molecule type" value="Genomic_DNA"/>
</dbReference>
<reference evidence="2 3" key="1">
    <citation type="submission" date="2020-08" db="EMBL/GenBank/DDBJ databases">
        <title>Sequencing the genomes of 1000 actinobacteria strains.</title>
        <authorList>
            <person name="Klenk H.-P."/>
        </authorList>
    </citation>
    <scope>NUCLEOTIDE SEQUENCE [LARGE SCALE GENOMIC DNA]</scope>
    <source>
        <strain evidence="2 3">DSM 45518</strain>
    </source>
</reference>
<dbReference type="InterPro" id="IPR056094">
    <property type="entry name" value="DUF7677"/>
</dbReference>
<feature type="domain" description="DUF7677" evidence="1">
    <location>
        <begin position="4"/>
        <end position="99"/>
    </location>
</feature>
<gene>
    <name evidence="2" type="ORF">BKA14_001585</name>
</gene>
<dbReference type="AlphaFoldDB" id="A0A7W7CMS8"/>
<dbReference type="Pfam" id="PF24725">
    <property type="entry name" value="DUF7677"/>
    <property type="match status" value="1"/>
</dbReference>
<dbReference type="Proteomes" id="UP000542742">
    <property type="component" value="Unassembled WGS sequence"/>
</dbReference>
<dbReference type="RefSeq" id="WP_184950254.1">
    <property type="nucleotide sequence ID" value="NZ_BOMC01000006.1"/>
</dbReference>
<keyword evidence="3" id="KW-1185">Reference proteome</keyword>
<protein>
    <recommendedName>
        <fullName evidence="1">DUF7677 domain-containing protein</fullName>
    </recommendedName>
</protein>
<sequence>MARLPEDVRSAFRLFGFYLAEGTLDLELLDGFDYRPAVMNYGSGLEMVLAVFANVLDVNEAGQVTNYGDAEYRAAQWIRRFCDDQYLVDPPFAAWETELL</sequence>
<organism evidence="2 3">
    <name type="scientific">Paractinoplanes abujensis</name>
    <dbReference type="NCBI Taxonomy" id="882441"/>
    <lineage>
        <taxon>Bacteria</taxon>
        <taxon>Bacillati</taxon>
        <taxon>Actinomycetota</taxon>
        <taxon>Actinomycetes</taxon>
        <taxon>Micromonosporales</taxon>
        <taxon>Micromonosporaceae</taxon>
        <taxon>Paractinoplanes</taxon>
    </lineage>
</organism>
<evidence type="ECO:0000313" key="3">
    <source>
        <dbReference type="Proteomes" id="UP000542742"/>
    </source>
</evidence>
<accession>A0A7W7CMS8</accession>
<evidence type="ECO:0000313" key="2">
    <source>
        <dbReference type="EMBL" id="MBB4691437.1"/>
    </source>
</evidence>